<feature type="chain" id="PRO_5020838674" evidence="1">
    <location>
        <begin position="22"/>
        <end position="305"/>
    </location>
</feature>
<dbReference type="RefSeq" id="WP_131000989.1">
    <property type="nucleotide sequence ID" value="NZ_JBHSZR010000002.1"/>
</dbReference>
<dbReference type="OrthoDB" id="9781705at2"/>
<evidence type="ECO:0000256" key="1">
    <source>
        <dbReference type="SAM" id="SignalP"/>
    </source>
</evidence>
<dbReference type="AlphaFoldDB" id="A0A4V2JEC8"/>
<dbReference type="GO" id="GO:0043190">
    <property type="term" value="C:ATP-binding cassette (ABC) transporter complex"/>
    <property type="evidence" value="ECO:0007669"/>
    <property type="project" value="InterPro"/>
</dbReference>
<feature type="signal peptide" evidence="1">
    <location>
        <begin position="1"/>
        <end position="21"/>
    </location>
</feature>
<keyword evidence="4" id="KW-1185">Reference proteome</keyword>
<evidence type="ECO:0000313" key="3">
    <source>
        <dbReference type="EMBL" id="TBN54736.1"/>
    </source>
</evidence>
<dbReference type="GO" id="GO:0022857">
    <property type="term" value="F:transmembrane transporter activity"/>
    <property type="evidence" value="ECO:0007669"/>
    <property type="project" value="InterPro"/>
</dbReference>
<dbReference type="SUPFAM" id="SSF53850">
    <property type="entry name" value="Periplasmic binding protein-like II"/>
    <property type="match status" value="1"/>
</dbReference>
<accession>A0A4V2JEC8</accession>
<keyword evidence="1" id="KW-0732">Signal</keyword>
<evidence type="ECO:0000259" key="2">
    <source>
        <dbReference type="Pfam" id="PF04069"/>
    </source>
</evidence>
<dbReference type="PROSITE" id="PS51257">
    <property type="entry name" value="PROKAR_LIPOPROTEIN"/>
    <property type="match status" value="1"/>
</dbReference>
<protein>
    <submittedName>
        <fullName evidence="3">ABC transporter substrate-binding protein</fullName>
    </submittedName>
</protein>
<gene>
    <name evidence="3" type="ORF">EYR15_00780</name>
</gene>
<comment type="caution">
    <text evidence="3">The sequence shown here is derived from an EMBL/GenBank/DDBJ whole genome shotgun (WGS) entry which is preliminary data.</text>
</comment>
<feature type="domain" description="ABC-type glycine betaine transport system substrate-binding" evidence="2">
    <location>
        <begin position="26"/>
        <end position="300"/>
    </location>
</feature>
<proteinExistence type="predicted"/>
<name>A0A4V2JEC8_9HYPH</name>
<dbReference type="EMBL" id="SIUB01000001">
    <property type="protein sequence ID" value="TBN54736.1"/>
    <property type="molecule type" value="Genomic_DNA"/>
</dbReference>
<dbReference type="Proteomes" id="UP000291613">
    <property type="component" value="Unassembled WGS sequence"/>
</dbReference>
<dbReference type="Pfam" id="PF04069">
    <property type="entry name" value="OpuAC"/>
    <property type="match status" value="1"/>
</dbReference>
<dbReference type="Gene3D" id="3.40.190.10">
    <property type="entry name" value="Periplasmic binding protein-like II"/>
    <property type="match status" value="1"/>
</dbReference>
<reference evidence="3 4" key="1">
    <citation type="submission" date="2019-02" db="EMBL/GenBank/DDBJ databases">
        <title>Hansschlegelia quercus sp. nov., a novel methylotrophic bacterium from buds of oak (Quercus robur L.).</title>
        <authorList>
            <person name="Agafonova N.V."/>
            <person name="Kaparullina E.N."/>
            <person name="Grouzdev D.S."/>
            <person name="Doronina N.V."/>
        </authorList>
    </citation>
    <scope>NUCLEOTIDE SEQUENCE [LARGE SCALE GENOMIC DNA]</scope>
    <source>
        <strain evidence="3 4">Dub</strain>
    </source>
</reference>
<sequence>MWRLSLKPFLAALVLLTSACAADARPIVVSSKADTEGALLGGMIVLALQAAGFETRDRTELGGTPIVRAAILADEIDLYPEYTGNAASFFHREGEPTWKDATAAYEAAKRLDGAANSLVWLKPAPADNGWGIAVRKDVAEANGLTSLSDFGRWVTQGGAVTLAASTEFVHSASALPSFEKAYGFHMRSDQLISLAGGDTAATLAAAAKAISGANAAMVYGTDGGLPYSGLVMLDDDRRAQPVYQPAPVIRRAALEAAPRIADVIEPIFATLDLETMRRLNGQIQVGGEPARSVAEAYLRERGFVR</sequence>
<dbReference type="Gene3D" id="3.40.190.120">
    <property type="entry name" value="Osmoprotection protein (prox), domain 2"/>
    <property type="match status" value="1"/>
</dbReference>
<dbReference type="CDD" id="cd13616">
    <property type="entry name" value="PBP2_OsmF"/>
    <property type="match status" value="1"/>
</dbReference>
<organism evidence="3 4">
    <name type="scientific">Hansschlegelia quercus</name>
    <dbReference type="NCBI Taxonomy" id="2528245"/>
    <lineage>
        <taxon>Bacteria</taxon>
        <taxon>Pseudomonadati</taxon>
        <taxon>Pseudomonadota</taxon>
        <taxon>Alphaproteobacteria</taxon>
        <taxon>Hyphomicrobiales</taxon>
        <taxon>Methylopilaceae</taxon>
        <taxon>Hansschlegelia</taxon>
    </lineage>
</organism>
<dbReference type="InterPro" id="IPR007210">
    <property type="entry name" value="ABC_Gly_betaine_transp_sub-bd"/>
</dbReference>
<evidence type="ECO:0000313" key="4">
    <source>
        <dbReference type="Proteomes" id="UP000291613"/>
    </source>
</evidence>